<proteinExistence type="predicted"/>
<dbReference type="Pfam" id="PF04909">
    <property type="entry name" value="Amidohydro_2"/>
    <property type="match status" value="1"/>
</dbReference>
<dbReference type="InterPro" id="IPR006680">
    <property type="entry name" value="Amidohydro-rel"/>
</dbReference>
<dbReference type="SUPFAM" id="SSF51556">
    <property type="entry name" value="Metallo-dependent hydrolases"/>
    <property type="match status" value="1"/>
</dbReference>
<dbReference type="Proteomes" id="UP000198282">
    <property type="component" value="Unassembled WGS sequence"/>
</dbReference>
<dbReference type="InterPro" id="IPR032466">
    <property type="entry name" value="Metal_Hydrolase"/>
</dbReference>
<evidence type="ECO:0000313" key="2">
    <source>
        <dbReference type="EMBL" id="SNT35021.1"/>
    </source>
</evidence>
<accession>A0A239LX35</accession>
<reference evidence="2 3" key="1">
    <citation type="submission" date="2017-06" db="EMBL/GenBank/DDBJ databases">
        <authorList>
            <person name="Kim H.J."/>
            <person name="Triplett B.A."/>
        </authorList>
    </citation>
    <scope>NUCLEOTIDE SEQUENCE [LARGE SCALE GENOMIC DNA]</scope>
    <source>
        <strain evidence="2 3">CGMCC 4.2132</strain>
    </source>
</reference>
<gene>
    <name evidence="2" type="ORF">SAMN05216276_103614</name>
</gene>
<dbReference type="OrthoDB" id="7325417at2"/>
<dbReference type="Gene3D" id="3.20.20.140">
    <property type="entry name" value="Metal-dependent hydrolases"/>
    <property type="match status" value="1"/>
</dbReference>
<dbReference type="AlphaFoldDB" id="A0A239LX35"/>
<feature type="domain" description="Amidohydrolase-related" evidence="1">
    <location>
        <begin position="96"/>
        <end position="323"/>
    </location>
</feature>
<dbReference type="PANTHER" id="PTHR42889:SF1">
    <property type="entry name" value="BLR3681 PROTEIN"/>
    <property type="match status" value="1"/>
</dbReference>
<protein>
    <recommendedName>
        <fullName evidence="1">Amidohydrolase-related domain-containing protein</fullName>
    </recommendedName>
</protein>
<dbReference type="EMBL" id="FZOD01000036">
    <property type="protein sequence ID" value="SNT35021.1"/>
    <property type="molecule type" value="Genomic_DNA"/>
</dbReference>
<name>A0A239LX35_9ACTN</name>
<organism evidence="2 3">
    <name type="scientific">Streptosporangium subroseum</name>
    <dbReference type="NCBI Taxonomy" id="106412"/>
    <lineage>
        <taxon>Bacteria</taxon>
        <taxon>Bacillati</taxon>
        <taxon>Actinomycetota</taxon>
        <taxon>Actinomycetes</taxon>
        <taxon>Streptosporangiales</taxon>
        <taxon>Streptosporangiaceae</taxon>
        <taxon>Streptosporangium</taxon>
    </lineage>
</organism>
<evidence type="ECO:0000313" key="3">
    <source>
        <dbReference type="Proteomes" id="UP000198282"/>
    </source>
</evidence>
<dbReference type="RefSeq" id="WP_089210603.1">
    <property type="nucleotide sequence ID" value="NZ_FZOD01000036.1"/>
</dbReference>
<keyword evidence="3" id="KW-1185">Reference proteome</keyword>
<dbReference type="GO" id="GO:0016787">
    <property type="term" value="F:hydrolase activity"/>
    <property type="evidence" value="ECO:0007669"/>
    <property type="project" value="InterPro"/>
</dbReference>
<dbReference type="PANTHER" id="PTHR42889">
    <property type="entry name" value="BLR3681 PROTEIN"/>
    <property type="match status" value="1"/>
</dbReference>
<evidence type="ECO:0000259" key="1">
    <source>
        <dbReference type="Pfam" id="PF04909"/>
    </source>
</evidence>
<sequence>MIGDTFVFDCVCHVYDFSPANQRKELREMEPMMYGWRIAMDSMKYQPQMGEFAGDFDWETKFTTEQMYEMEFVQSPVDMAMACAVPVWDWFQDSFSSIEAQHAFASAYPERVLLSGGVDPIHHGLHGAKIEMIRQKEELGARSFKFYNGHIDKSWRCDDRELAYPLYEQAMNLGIDVLQFHKGLPFGMWDVDVLRPVDLQRPARDFPDLKFVIHHLALPYFDEVVSIASRFPNVYLALSGVLSFYKVAPRQVQEQMGRLLMEVGPDKLMWGSEAAMTGAPAPFLEDFVNLEIPDDLRQGYGYPQITHSDKEKILGLNMARLFNVDVEAKKAELKALGEPASQVIGGI</sequence>